<evidence type="ECO:0000256" key="1">
    <source>
        <dbReference type="ARBA" id="ARBA00008129"/>
    </source>
</evidence>
<gene>
    <name evidence="3" type="ORF">EIO64_01630</name>
</gene>
<proteinExistence type="inferred from homology"/>
<dbReference type="InterPro" id="IPR044149">
    <property type="entry name" value="Nitrilases_CHs"/>
</dbReference>
<name>A0A4D7AFC2_9FIRM</name>
<dbReference type="GO" id="GO:0016787">
    <property type="term" value="F:hydrolase activity"/>
    <property type="evidence" value="ECO:0007669"/>
    <property type="project" value="UniProtKB-KW"/>
</dbReference>
<dbReference type="RefSeq" id="WP_119311143.1">
    <property type="nucleotide sequence ID" value="NZ_CP034413.3"/>
</dbReference>
<dbReference type="Proteomes" id="UP000298642">
    <property type="component" value="Chromosome"/>
</dbReference>
<reference evidence="4" key="1">
    <citation type="submission" date="2018-12" db="EMBL/GenBank/DDBJ databases">
        <title>Dusodibacter welbiota gen. nov., sp. nov., isolated from human faeces and emended description of the Oscillibacter genus.</title>
        <authorList>
            <person name="Le Roy T."/>
            <person name="Van der Smissen P."/>
            <person name="Delzenne N."/>
            <person name="Muccioli G."/>
            <person name="Collet J.F."/>
            <person name="Cani P.D."/>
        </authorList>
    </citation>
    <scope>NUCLEOTIDE SEQUENCE [LARGE SCALE GENOMIC DNA]</scope>
    <source>
        <strain evidence="4">J115</strain>
    </source>
</reference>
<dbReference type="EMBL" id="CP034413">
    <property type="protein sequence ID" value="QCI58084.1"/>
    <property type="molecule type" value="Genomic_DNA"/>
</dbReference>
<dbReference type="InterPro" id="IPR036526">
    <property type="entry name" value="C-N_Hydrolase_sf"/>
</dbReference>
<dbReference type="CDD" id="cd07564">
    <property type="entry name" value="nitrilases_CHs"/>
    <property type="match status" value="1"/>
</dbReference>
<dbReference type="Pfam" id="PF00795">
    <property type="entry name" value="CN_hydrolase"/>
    <property type="match status" value="1"/>
</dbReference>
<comment type="similarity">
    <text evidence="1">Belongs to the carbon-nitrogen hydrolase superfamily. Nitrilase family.</text>
</comment>
<dbReference type="PROSITE" id="PS50263">
    <property type="entry name" value="CN_HYDROLASE"/>
    <property type="match status" value="1"/>
</dbReference>
<dbReference type="PANTHER" id="PTHR46044">
    <property type="entry name" value="NITRILASE"/>
    <property type="match status" value="1"/>
</dbReference>
<keyword evidence="4" id="KW-1185">Reference proteome</keyword>
<dbReference type="AlphaFoldDB" id="A0A4D7AFC2"/>
<keyword evidence="3" id="KW-0378">Hydrolase</keyword>
<evidence type="ECO:0000313" key="3">
    <source>
        <dbReference type="EMBL" id="QCI58084.1"/>
    </source>
</evidence>
<dbReference type="GeneID" id="89523361"/>
<feature type="domain" description="CN hydrolase" evidence="2">
    <location>
        <begin position="8"/>
        <end position="278"/>
    </location>
</feature>
<accession>A0A4D7AFC2</accession>
<sequence>MRDLRESCRIAVVQAAPVMFDKAACTVKAVELIRAAAAERAELIVFPELFIPGYPYGMTFGFTVGSRTAPGRKDWGLYYDNSILVPGPETEILGRAAREARAYVSIGVSERDAVNATLYNTNLIFSPAGELLTVHRKLKPTGAERVVWGDADRHYFPVAQTPWGPMASLICWESYMPLARVALYEKGITLYLSPNTNDNEEWQATIRHIAIEGHCFFVNCDMVFTRDMYPAGLHCPEEIGRLPDIVCRGGSCVVDPYGHYVTQPVWDREAIICADLDLTQVPRSRMEFDGCGHYARPDVLKLTVDDR</sequence>
<dbReference type="Gene3D" id="3.60.110.10">
    <property type="entry name" value="Carbon-nitrogen hydrolase"/>
    <property type="match status" value="1"/>
</dbReference>
<organism evidence="3 4">
    <name type="scientific">Dysosmobacter welbionis</name>
    <dbReference type="NCBI Taxonomy" id="2093857"/>
    <lineage>
        <taxon>Bacteria</taxon>
        <taxon>Bacillati</taxon>
        <taxon>Bacillota</taxon>
        <taxon>Clostridia</taxon>
        <taxon>Eubacteriales</taxon>
        <taxon>Oscillospiraceae</taxon>
        <taxon>Dysosmobacter</taxon>
    </lineage>
</organism>
<dbReference type="InterPro" id="IPR003010">
    <property type="entry name" value="C-N_Hydrolase"/>
</dbReference>
<protein>
    <submittedName>
        <fullName evidence="3">Carbon-nitrogen hydrolase family protein</fullName>
    </submittedName>
</protein>
<dbReference type="PANTHER" id="PTHR46044:SF1">
    <property type="entry name" value="CN HYDROLASE DOMAIN-CONTAINING PROTEIN"/>
    <property type="match status" value="1"/>
</dbReference>
<dbReference type="KEGG" id="obj:EIO64_01630"/>
<dbReference type="SUPFAM" id="SSF56317">
    <property type="entry name" value="Carbon-nitrogen hydrolase"/>
    <property type="match status" value="1"/>
</dbReference>
<evidence type="ECO:0000313" key="4">
    <source>
        <dbReference type="Proteomes" id="UP000298642"/>
    </source>
</evidence>
<evidence type="ECO:0000259" key="2">
    <source>
        <dbReference type="PROSITE" id="PS50263"/>
    </source>
</evidence>